<gene>
    <name evidence="4" type="ORF">AYI69_g267</name>
</gene>
<dbReference type="PROSITE" id="PS50082">
    <property type="entry name" value="WD_REPEATS_2"/>
    <property type="match status" value="2"/>
</dbReference>
<comment type="caution">
    <text evidence="4">The sequence shown here is derived from an EMBL/GenBank/DDBJ whole genome shotgun (WGS) entry which is preliminary data.</text>
</comment>
<dbReference type="PANTHER" id="PTHR19848">
    <property type="entry name" value="WD40 REPEAT PROTEIN"/>
    <property type="match status" value="1"/>
</dbReference>
<dbReference type="InterPro" id="IPR036322">
    <property type="entry name" value="WD40_repeat_dom_sf"/>
</dbReference>
<evidence type="ECO:0000313" key="4">
    <source>
        <dbReference type="EMBL" id="OMJ30196.1"/>
    </source>
</evidence>
<dbReference type="Gene3D" id="2.130.10.10">
    <property type="entry name" value="YVTN repeat-like/Quinoprotein amine dehydrogenase"/>
    <property type="match status" value="1"/>
</dbReference>
<dbReference type="OrthoDB" id="538223at2759"/>
<feature type="repeat" description="WD" evidence="3">
    <location>
        <begin position="121"/>
        <end position="162"/>
    </location>
</feature>
<feature type="repeat" description="WD" evidence="3">
    <location>
        <begin position="79"/>
        <end position="120"/>
    </location>
</feature>
<dbReference type="InterPro" id="IPR019775">
    <property type="entry name" value="WD40_repeat_CS"/>
</dbReference>
<evidence type="ECO:0000256" key="3">
    <source>
        <dbReference type="PROSITE-ProRule" id="PRU00221"/>
    </source>
</evidence>
<evidence type="ECO:0000256" key="1">
    <source>
        <dbReference type="ARBA" id="ARBA00022574"/>
    </source>
</evidence>
<name>A0A1R1YTT8_9FUNG</name>
<proteinExistence type="predicted"/>
<keyword evidence="1 3" id="KW-0853">WD repeat</keyword>
<dbReference type="SUPFAM" id="SSF50978">
    <property type="entry name" value="WD40 repeat-like"/>
    <property type="match status" value="1"/>
</dbReference>
<dbReference type="Proteomes" id="UP000187429">
    <property type="component" value="Unassembled WGS sequence"/>
</dbReference>
<dbReference type="InterPro" id="IPR015943">
    <property type="entry name" value="WD40/YVTN_repeat-like_dom_sf"/>
</dbReference>
<evidence type="ECO:0000313" key="5">
    <source>
        <dbReference type="Proteomes" id="UP000187429"/>
    </source>
</evidence>
<protein>
    <submittedName>
        <fullName evidence="4">WD repeat-containing protein 61</fullName>
    </submittedName>
</protein>
<dbReference type="PROSITE" id="PS00678">
    <property type="entry name" value="WD_REPEATS_1"/>
    <property type="match status" value="1"/>
</dbReference>
<dbReference type="SMART" id="SM00320">
    <property type="entry name" value="WD40"/>
    <property type="match status" value="3"/>
</dbReference>
<dbReference type="InterPro" id="IPR001680">
    <property type="entry name" value="WD40_rpt"/>
</dbReference>
<evidence type="ECO:0000256" key="2">
    <source>
        <dbReference type="ARBA" id="ARBA00022737"/>
    </source>
</evidence>
<dbReference type="Pfam" id="PF00400">
    <property type="entry name" value="WD40"/>
    <property type="match status" value="3"/>
</dbReference>
<organism evidence="4 5">
    <name type="scientific">Smittium culicis</name>
    <dbReference type="NCBI Taxonomy" id="133412"/>
    <lineage>
        <taxon>Eukaryota</taxon>
        <taxon>Fungi</taxon>
        <taxon>Fungi incertae sedis</taxon>
        <taxon>Zoopagomycota</taxon>
        <taxon>Kickxellomycotina</taxon>
        <taxon>Harpellomycetes</taxon>
        <taxon>Harpellales</taxon>
        <taxon>Legeriomycetaceae</taxon>
        <taxon>Smittium</taxon>
    </lineage>
</organism>
<dbReference type="PANTHER" id="PTHR19848:SF8">
    <property type="entry name" value="F-BOX AND WD REPEAT DOMAIN CONTAINING 7"/>
    <property type="match status" value="1"/>
</dbReference>
<keyword evidence="5" id="KW-1185">Reference proteome</keyword>
<dbReference type="EMBL" id="LSSM01000061">
    <property type="protein sequence ID" value="OMJ30196.1"/>
    <property type="molecule type" value="Genomic_DNA"/>
</dbReference>
<sequence>MAICGSDKGVLTVWDLGLENADKAASTYASPMVSILDTTKKQLINCISSSSTDSIVAAGNNVGNIYTFDLSTNQLLNEFIAHSDIVRDVAIGKNSNLLYSCSDDKRILVYDIRLKNAVMSLQGHKGWVMGISLCLDDRILASASSDSTSNLWDLRSKSCVQTLSASSSEVWNVSFEQNSDAPRLASVGEDSLIQFYKPISL</sequence>
<accession>A0A1R1YTT8</accession>
<keyword evidence="2" id="KW-0677">Repeat</keyword>
<dbReference type="PROSITE" id="PS50294">
    <property type="entry name" value="WD_REPEATS_REGION"/>
    <property type="match status" value="1"/>
</dbReference>
<dbReference type="AlphaFoldDB" id="A0A1R1YTT8"/>
<reference evidence="5" key="1">
    <citation type="submission" date="2017-01" db="EMBL/GenBank/DDBJ databases">
        <authorList>
            <person name="Wang Y."/>
            <person name="White M."/>
            <person name="Kvist S."/>
            <person name="Moncalvo J.-M."/>
        </authorList>
    </citation>
    <scope>NUCLEOTIDE SEQUENCE [LARGE SCALE GENOMIC DNA]</scope>
    <source>
        <strain evidence="5">ID-206-W2</strain>
    </source>
</reference>